<proteinExistence type="predicted"/>
<dbReference type="Proteomes" id="UP001315967">
    <property type="component" value="Chromosome"/>
</dbReference>
<dbReference type="RefSeq" id="WP_313793340.1">
    <property type="nucleotide sequence ID" value="NZ_CP102453.1"/>
</dbReference>
<protein>
    <submittedName>
        <fullName evidence="1">Dihydrolipoamide dehydrogenase</fullName>
    </submittedName>
</protein>
<organism evidence="1 2">
    <name type="scientific">Fundicoccus culcitae</name>
    <dbReference type="NCBI Taxonomy" id="2969821"/>
    <lineage>
        <taxon>Bacteria</taxon>
        <taxon>Bacillati</taxon>
        <taxon>Bacillota</taxon>
        <taxon>Bacilli</taxon>
        <taxon>Lactobacillales</taxon>
        <taxon>Aerococcaceae</taxon>
        <taxon>Fundicoccus</taxon>
    </lineage>
</organism>
<reference evidence="1 2" key="1">
    <citation type="submission" date="2022-08" db="EMBL/GenBank/DDBJ databases">
        <title>Aerococcaceae sp. nov isolated from spoiled eye mask.</title>
        <authorList>
            <person name="Zhou G."/>
            <person name="Xie X.-B."/>
            <person name="Shi Q.-S."/>
            <person name="Wang Y.-S."/>
            <person name="Wen X."/>
            <person name="Peng H."/>
            <person name="Yang X.-J."/>
            <person name="Tao H.-B."/>
            <person name="Huang X.-M."/>
        </authorList>
    </citation>
    <scope>NUCLEOTIDE SEQUENCE [LARGE SCALE GENOMIC DNA]</scope>
    <source>
        <strain evidence="2">DM20194951</strain>
    </source>
</reference>
<accession>A0ABY5P562</accession>
<dbReference type="EMBL" id="CP102453">
    <property type="protein sequence ID" value="UUX33837.1"/>
    <property type="molecule type" value="Genomic_DNA"/>
</dbReference>
<sequence>MKIKWEKRYPRTQWPKKWHGLSMTEMKVYQPYVNRIKPGICGSYATAALIHYFIQKQYNHSLNIADLIKILEPMIEYRYPYKGTLPWDLKAGINQLLPKEIPYQARYHLISNPIVLEQLSNENPLPVIVGTARILGNHYGNHWVLVYAYGYNNEGKLFYRAYDNHGRIGAVIPASQTFAAVWLEAVQHEQK</sequence>
<name>A0ABY5P562_9LACT</name>
<gene>
    <name evidence="1" type="ORF">NRE15_13265</name>
</gene>
<evidence type="ECO:0000313" key="1">
    <source>
        <dbReference type="EMBL" id="UUX33837.1"/>
    </source>
</evidence>
<evidence type="ECO:0000313" key="2">
    <source>
        <dbReference type="Proteomes" id="UP001315967"/>
    </source>
</evidence>
<keyword evidence="2" id="KW-1185">Reference proteome</keyword>